<protein>
    <submittedName>
        <fullName evidence="2">Uncharacterized protein</fullName>
    </submittedName>
</protein>
<keyword evidence="3" id="KW-1185">Reference proteome</keyword>
<dbReference type="OrthoDB" id="5952813at2759"/>
<dbReference type="Proteomes" id="UP000314294">
    <property type="component" value="Unassembled WGS sequence"/>
</dbReference>
<sequence>MLEKPASQESQQTCGERGPTEADRITGKLASAVLSEPAARASWLDPRLFDEVHTCLCSHGGYGGGPTYGRNMMTGSLAAAGVFASEGGVGAVLCNIHSPYHKECRYGIWDVGPDWHDQEVGSLTRVSDFATVPFPSSQAQEAAEREIALQCLIDISRRNSQH</sequence>
<evidence type="ECO:0000313" key="3">
    <source>
        <dbReference type="Proteomes" id="UP000314294"/>
    </source>
</evidence>
<proteinExistence type="predicted"/>
<evidence type="ECO:0000313" key="2">
    <source>
        <dbReference type="EMBL" id="TNN77734.1"/>
    </source>
</evidence>
<comment type="caution">
    <text evidence="2">The sequence shown here is derived from an EMBL/GenBank/DDBJ whole genome shotgun (WGS) entry which is preliminary data.</text>
</comment>
<evidence type="ECO:0000256" key="1">
    <source>
        <dbReference type="SAM" id="MobiDB-lite"/>
    </source>
</evidence>
<dbReference type="AlphaFoldDB" id="A0A4Z2IJT9"/>
<reference evidence="2 3" key="1">
    <citation type="submission" date="2019-03" db="EMBL/GenBank/DDBJ databases">
        <title>First draft genome of Liparis tanakae, snailfish: a comprehensive survey of snailfish specific genes.</title>
        <authorList>
            <person name="Kim W."/>
            <person name="Song I."/>
            <person name="Jeong J.-H."/>
            <person name="Kim D."/>
            <person name="Kim S."/>
            <person name="Ryu S."/>
            <person name="Song J.Y."/>
            <person name="Lee S.K."/>
        </authorList>
    </citation>
    <scope>NUCLEOTIDE SEQUENCE [LARGE SCALE GENOMIC DNA]</scope>
    <source>
        <tissue evidence="2">Muscle</tissue>
    </source>
</reference>
<gene>
    <name evidence="2" type="ORF">EYF80_012032</name>
</gene>
<feature type="region of interest" description="Disordered" evidence="1">
    <location>
        <begin position="1"/>
        <end position="22"/>
    </location>
</feature>
<organism evidence="2 3">
    <name type="scientific">Liparis tanakae</name>
    <name type="common">Tanaka's snailfish</name>
    <dbReference type="NCBI Taxonomy" id="230148"/>
    <lineage>
        <taxon>Eukaryota</taxon>
        <taxon>Metazoa</taxon>
        <taxon>Chordata</taxon>
        <taxon>Craniata</taxon>
        <taxon>Vertebrata</taxon>
        <taxon>Euteleostomi</taxon>
        <taxon>Actinopterygii</taxon>
        <taxon>Neopterygii</taxon>
        <taxon>Teleostei</taxon>
        <taxon>Neoteleostei</taxon>
        <taxon>Acanthomorphata</taxon>
        <taxon>Eupercaria</taxon>
        <taxon>Perciformes</taxon>
        <taxon>Cottioidei</taxon>
        <taxon>Cottales</taxon>
        <taxon>Liparidae</taxon>
        <taxon>Liparis</taxon>
    </lineage>
</organism>
<name>A0A4Z2IJT9_9TELE</name>
<dbReference type="EMBL" id="SRLO01000080">
    <property type="protein sequence ID" value="TNN77734.1"/>
    <property type="molecule type" value="Genomic_DNA"/>
</dbReference>
<accession>A0A4Z2IJT9</accession>